<dbReference type="PANTHER" id="PTHR44846:SF1">
    <property type="entry name" value="MANNOSYL-D-GLYCERATE TRANSPORT_METABOLISM SYSTEM REPRESSOR MNGR-RELATED"/>
    <property type="match status" value="1"/>
</dbReference>
<dbReference type="GO" id="GO:0045892">
    <property type="term" value="P:negative regulation of DNA-templated transcription"/>
    <property type="evidence" value="ECO:0007669"/>
    <property type="project" value="TreeGrafter"/>
</dbReference>
<dbReference type="OrthoDB" id="8582866at2"/>
<dbReference type="InterPro" id="IPR028978">
    <property type="entry name" value="Chorismate_lyase_/UTRA_dom_sf"/>
</dbReference>
<dbReference type="InterPro" id="IPR036388">
    <property type="entry name" value="WH-like_DNA-bd_sf"/>
</dbReference>
<dbReference type="Proteomes" id="UP000075238">
    <property type="component" value="Chromosome 2"/>
</dbReference>
<dbReference type="GO" id="GO:0003700">
    <property type="term" value="F:DNA-binding transcription factor activity"/>
    <property type="evidence" value="ECO:0007669"/>
    <property type="project" value="InterPro"/>
</dbReference>
<dbReference type="RefSeq" id="WP_062803991.1">
    <property type="nucleotide sequence ID" value="NZ_CP014845.1"/>
</dbReference>
<dbReference type="SUPFAM" id="SSF46785">
    <property type="entry name" value="Winged helix' DNA-binding domain"/>
    <property type="match status" value="1"/>
</dbReference>
<dbReference type="PRINTS" id="PR00035">
    <property type="entry name" value="HTHGNTR"/>
</dbReference>
<evidence type="ECO:0000256" key="3">
    <source>
        <dbReference type="ARBA" id="ARBA00023163"/>
    </source>
</evidence>
<evidence type="ECO:0000313" key="5">
    <source>
        <dbReference type="EMBL" id="AMR82214.1"/>
    </source>
</evidence>
<evidence type="ECO:0000256" key="2">
    <source>
        <dbReference type="ARBA" id="ARBA00023125"/>
    </source>
</evidence>
<accession>A0A142JVV2</accession>
<keyword evidence="2" id="KW-0238">DNA-binding</keyword>
<evidence type="ECO:0000313" key="6">
    <source>
        <dbReference type="Proteomes" id="UP000075238"/>
    </source>
</evidence>
<proteinExistence type="predicted"/>
<dbReference type="PANTHER" id="PTHR44846">
    <property type="entry name" value="MANNOSYL-D-GLYCERATE TRANSPORT/METABOLISM SYSTEM REPRESSOR MNGR-RELATED"/>
    <property type="match status" value="1"/>
</dbReference>
<dbReference type="Pfam" id="PF07702">
    <property type="entry name" value="UTRA"/>
    <property type="match status" value="1"/>
</dbReference>
<dbReference type="KEGG" id="cnan:A2G96_31345"/>
<sequence length="261" mass="28806">MSEAVVPLYHQIYVVLRQQIVEGRFGQGPLPGEIDLAKQFHASRVTMRRVFDRLVQEGLVRRHRGLGTFVNPHPVRPAAAAGEERGTSLLDNIIDMGQKTSVKVISIDEVHATPDVADSLQIEPGDPVVKIVRVRHYRNRPLSHITVYLPAALGRPITRQALEETPVLRLLEAGGVKLGRASQVLSARLADVVVAPLLDVPVGGALLAVRRVVKDQSGRPVQLLLGQYRPDRYEYRMELSPAGVDSANVWVESETRPGLRD</sequence>
<keyword evidence="6" id="KW-1185">Reference proteome</keyword>
<dbReference type="AlphaFoldDB" id="A0A142JVV2"/>
<reference evidence="5 6" key="1">
    <citation type="submission" date="2016-03" db="EMBL/GenBank/DDBJ databases">
        <title>Complete genome sequence of a novel chlorpyrifos degrading bacterium, Cupriavidus nantongensis sp. X1.</title>
        <authorList>
            <person name="Fang L."/>
        </authorList>
    </citation>
    <scope>NUCLEOTIDE SEQUENCE [LARGE SCALE GENOMIC DNA]</scope>
    <source>
        <strain evidence="5 6">X1</strain>
    </source>
</reference>
<dbReference type="SUPFAM" id="SSF64288">
    <property type="entry name" value="Chorismate lyase-like"/>
    <property type="match status" value="1"/>
</dbReference>
<feature type="domain" description="HTH gntR-type" evidence="4">
    <location>
        <begin position="6"/>
        <end position="73"/>
    </location>
</feature>
<keyword evidence="3" id="KW-0804">Transcription</keyword>
<gene>
    <name evidence="5" type="ORF">A2G96_31345</name>
</gene>
<keyword evidence="1" id="KW-0805">Transcription regulation</keyword>
<dbReference type="GO" id="GO:0003677">
    <property type="term" value="F:DNA binding"/>
    <property type="evidence" value="ECO:0007669"/>
    <property type="project" value="UniProtKB-KW"/>
</dbReference>
<dbReference type="InterPro" id="IPR036390">
    <property type="entry name" value="WH_DNA-bd_sf"/>
</dbReference>
<organism evidence="5 6">
    <name type="scientific">Cupriavidus nantongensis</name>
    <dbReference type="NCBI Taxonomy" id="1796606"/>
    <lineage>
        <taxon>Bacteria</taxon>
        <taxon>Pseudomonadati</taxon>
        <taxon>Pseudomonadota</taxon>
        <taxon>Betaproteobacteria</taxon>
        <taxon>Burkholderiales</taxon>
        <taxon>Burkholderiaceae</taxon>
        <taxon>Cupriavidus</taxon>
    </lineage>
</organism>
<dbReference type="InterPro" id="IPR050679">
    <property type="entry name" value="Bact_HTH_transcr_reg"/>
</dbReference>
<name>A0A142JVV2_9BURK</name>
<dbReference type="SMART" id="SM00345">
    <property type="entry name" value="HTH_GNTR"/>
    <property type="match status" value="1"/>
</dbReference>
<dbReference type="PROSITE" id="PS50949">
    <property type="entry name" value="HTH_GNTR"/>
    <property type="match status" value="1"/>
</dbReference>
<dbReference type="SMART" id="SM00866">
    <property type="entry name" value="UTRA"/>
    <property type="match status" value="1"/>
</dbReference>
<dbReference type="Gene3D" id="3.40.1410.10">
    <property type="entry name" value="Chorismate lyase-like"/>
    <property type="match status" value="1"/>
</dbReference>
<evidence type="ECO:0000256" key="1">
    <source>
        <dbReference type="ARBA" id="ARBA00023015"/>
    </source>
</evidence>
<dbReference type="EMBL" id="CP014845">
    <property type="protein sequence ID" value="AMR82214.1"/>
    <property type="molecule type" value="Genomic_DNA"/>
</dbReference>
<protein>
    <submittedName>
        <fullName evidence="5">GntR family transcriptional regulator</fullName>
    </submittedName>
</protein>
<dbReference type="InterPro" id="IPR000524">
    <property type="entry name" value="Tscrpt_reg_HTH_GntR"/>
</dbReference>
<dbReference type="CDD" id="cd07377">
    <property type="entry name" value="WHTH_GntR"/>
    <property type="match status" value="1"/>
</dbReference>
<dbReference type="Gene3D" id="1.10.10.10">
    <property type="entry name" value="Winged helix-like DNA-binding domain superfamily/Winged helix DNA-binding domain"/>
    <property type="match status" value="1"/>
</dbReference>
<evidence type="ECO:0000259" key="4">
    <source>
        <dbReference type="PROSITE" id="PS50949"/>
    </source>
</evidence>
<dbReference type="Pfam" id="PF00392">
    <property type="entry name" value="GntR"/>
    <property type="match status" value="1"/>
</dbReference>
<dbReference type="InterPro" id="IPR011663">
    <property type="entry name" value="UTRA"/>
</dbReference>
<dbReference type="STRING" id="1796606.A2G96_31345"/>